<evidence type="ECO:0000313" key="2">
    <source>
        <dbReference type="EMBL" id="TQM64342.1"/>
    </source>
</evidence>
<dbReference type="InterPro" id="IPR013785">
    <property type="entry name" value="Aldolase_TIM"/>
</dbReference>
<dbReference type="EMBL" id="VFPM01000001">
    <property type="protein sequence ID" value="TQM64342.1"/>
    <property type="molecule type" value="Genomic_DNA"/>
</dbReference>
<dbReference type="AlphaFoldDB" id="A0A543I192"/>
<dbReference type="Pfam" id="PF05853">
    <property type="entry name" value="BKACE"/>
    <property type="match status" value="1"/>
</dbReference>
<dbReference type="PANTHER" id="PTHR37418">
    <property type="entry name" value="3-KETO-5-AMINOHEXANOATE CLEAVAGE ENZYME-RELATED"/>
    <property type="match status" value="1"/>
</dbReference>
<name>A0A543I192_9MICO</name>
<protein>
    <submittedName>
        <fullName evidence="2">Uncharacterized protein (DUF849 family)</fullName>
    </submittedName>
</protein>
<sequence length="253" mass="26985">MIHACLNGDRPPGTHPPIPVTPDELARAAASCVAAGAAMVHVHPRDDHGWETLAAQHVVDALTAIRALTPGLRVSVTTRDGIVDSPRTKLAQISEWPGPDLGGPDCASVNWHEEGALDIATALREKGIGVEAGIWTPRATIAFVSTNWPWQVERVLVEVIPGVTPGSEGTWAAERILAALGMTPAPVLVHGERAWTWPVLRWAQASGFDVRIGLEDTRYLPDGSVAHDNSELVRVATESEPGAPSQWPVPDPL</sequence>
<evidence type="ECO:0000256" key="1">
    <source>
        <dbReference type="SAM" id="MobiDB-lite"/>
    </source>
</evidence>
<comment type="caution">
    <text evidence="2">The sequence shown here is derived from an EMBL/GenBank/DDBJ whole genome shotgun (WGS) entry which is preliminary data.</text>
</comment>
<feature type="region of interest" description="Disordered" evidence="1">
    <location>
        <begin position="1"/>
        <end position="21"/>
    </location>
</feature>
<reference evidence="2 3" key="1">
    <citation type="submission" date="2019-06" db="EMBL/GenBank/DDBJ databases">
        <title>Genome sequencing of plant associated microbes to promote plant fitness in Sorghum bicolor and Oryza sativa.</title>
        <authorList>
            <person name="Coleman-Derr D."/>
        </authorList>
    </citation>
    <scope>NUCLEOTIDE SEQUENCE [LARGE SCALE GENOMIC DNA]</scope>
    <source>
        <strain evidence="2 3">KV-663</strain>
    </source>
</reference>
<evidence type="ECO:0000313" key="3">
    <source>
        <dbReference type="Proteomes" id="UP000316747"/>
    </source>
</evidence>
<dbReference type="PANTHER" id="PTHR37418:SF1">
    <property type="entry name" value="3-KETO-5-AMINOHEXANOATE CLEAVAGE PROTEIN"/>
    <property type="match status" value="1"/>
</dbReference>
<dbReference type="RefSeq" id="WP_141841999.1">
    <property type="nucleotide sequence ID" value="NZ_VFPM01000001.1"/>
</dbReference>
<dbReference type="Gene3D" id="3.20.20.70">
    <property type="entry name" value="Aldolase class I"/>
    <property type="match status" value="1"/>
</dbReference>
<accession>A0A543I192</accession>
<dbReference type="InterPro" id="IPR008567">
    <property type="entry name" value="BKACE"/>
</dbReference>
<proteinExistence type="predicted"/>
<dbReference type="GO" id="GO:0043720">
    <property type="term" value="F:3-keto-5-aminohexanoate cleavage activity"/>
    <property type="evidence" value="ECO:0007669"/>
    <property type="project" value="InterPro"/>
</dbReference>
<keyword evidence="3" id="KW-1185">Reference proteome</keyword>
<dbReference type="OrthoDB" id="3424160at2"/>
<gene>
    <name evidence="2" type="ORF">FBY41_0708</name>
</gene>
<dbReference type="Proteomes" id="UP000316747">
    <property type="component" value="Unassembled WGS sequence"/>
</dbReference>
<organism evidence="2 3">
    <name type="scientific">Humibacillus xanthopallidus</name>
    <dbReference type="NCBI Taxonomy" id="412689"/>
    <lineage>
        <taxon>Bacteria</taxon>
        <taxon>Bacillati</taxon>
        <taxon>Actinomycetota</taxon>
        <taxon>Actinomycetes</taxon>
        <taxon>Micrococcales</taxon>
        <taxon>Intrasporangiaceae</taxon>
        <taxon>Humibacillus</taxon>
    </lineage>
</organism>